<proteinExistence type="predicted"/>
<name>A0AAV0F489_9ASTE</name>
<protein>
    <submittedName>
        <fullName evidence="1">Uncharacterized protein</fullName>
    </submittedName>
</protein>
<gene>
    <name evidence="1" type="ORF">CEPIT_LOCUS30501</name>
</gene>
<accession>A0AAV0F489</accession>
<sequence>MIPLKWRNMMSSRRGKKLNICFLNQAIICGNIKKAYPGRDGNPEKFAVKGLPLALPRGMLWYAWAQRCWENFSYKYVSGRE</sequence>
<keyword evidence="2" id="KW-1185">Reference proteome</keyword>
<evidence type="ECO:0000313" key="1">
    <source>
        <dbReference type="EMBL" id="CAH9130271.1"/>
    </source>
</evidence>
<dbReference type="AlphaFoldDB" id="A0AAV0F489"/>
<dbReference type="Proteomes" id="UP001152523">
    <property type="component" value="Unassembled WGS sequence"/>
</dbReference>
<dbReference type="EMBL" id="CAMAPF010000959">
    <property type="protein sequence ID" value="CAH9130271.1"/>
    <property type="molecule type" value="Genomic_DNA"/>
</dbReference>
<evidence type="ECO:0000313" key="2">
    <source>
        <dbReference type="Proteomes" id="UP001152523"/>
    </source>
</evidence>
<dbReference type="EMBL" id="CAMAPF010000959">
    <property type="protein sequence ID" value="CAH9130272.1"/>
    <property type="molecule type" value="Genomic_DNA"/>
</dbReference>
<organism evidence="1 2">
    <name type="scientific">Cuscuta epithymum</name>
    <dbReference type="NCBI Taxonomy" id="186058"/>
    <lineage>
        <taxon>Eukaryota</taxon>
        <taxon>Viridiplantae</taxon>
        <taxon>Streptophyta</taxon>
        <taxon>Embryophyta</taxon>
        <taxon>Tracheophyta</taxon>
        <taxon>Spermatophyta</taxon>
        <taxon>Magnoliopsida</taxon>
        <taxon>eudicotyledons</taxon>
        <taxon>Gunneridae</taxon>
        <taxon>Pentapetalae</taxon>
        <taxon>asterids</taxon>
        <taxon>lamiids</taxon>
        <taxon>Solanales</taxon>
        <taxon>Convolvulaceae</taxon>
        <taxon>Cuscuteae</taxon>
        <taxon>Cuscuta</taxon>
        <taxon>Cuscuta subgen. Cuscuta</taxon>
    </lineage>
</organism>
<reference evidence="1" key="1">
    <citation type="submission" date="2022-07" db="EMBL/GenBank/DDBJ databases">
        <authorList>
            <person name="Macas J."/>
            <person name="Novak P."/>
            <person name="Neumann P."/>
        </authorList>
    </citation>
    <scope>NUCLEOTIDE SEQUENCE</scope>
</reference>
<comment type="caution">
    <text evidence="1">The sequence shown here is derived from an EMBL/GenBank/DDBJ whole genome shotgun (WGS) entry which is preliminary data.</text>
</comment>